<dbReference type="InterPro" id="IPR000479">
    <property type="entry name" value="CIMR_rpt"/>
</dbReference>
<dbReference type="Gene3D" id="2.70.130.10">
    <property type="entry name" value="Mannose-6-phosphate receptor binding domain"/>
    <property type="match status" value="1"/>
</dbReference>
<keyword evidence="4" id="KW-0675">Receptor</keyword>
<feature type="domain" description="MRH" evidence="3">
    <location>
        <begin position="1"/>
        <end position="84"/>
    </location>
</feature>
<protein>
    <submittedName>
        <fullName evidence="4">Cation-independent mannose-6-phosphate receptor</fullName>
    </submittedName>
</protein>
<keyword evidence="2" id="KW-1015">Disulfide bond</keyword>
<proteinExistence type="predicted"/>
<feature type="non-terminal residue" evidence="4">
    <location>
        <position position="138"/>
    </location>
</feature>
<dbReference type="STRING" id="407821.A0A087TAY5"/>
<dbReference type="GO" id="GO:0005537">
    <property type="term" value="F:D-mannose binding"/>
    <property type="evidence" value="ECO:0007669"/>
    <property type="project" value="InterPro"/>
</dbReference>
<evidence type="ECO:0000313" key="4">
    <source>
        <dbReference type="EMBL" id="KFM62274.1"/>
    </source>
</evidence>
<dbReference type="OrthoDB" id="6415249at2759"/>
<name>A0A087TAY5_STEMI</name>
<dbReference type="Proteomes" id="UP000054359">
    <property type="component" value="Unassembled WGS sequence"/>
</dbReference>
<keyword evidence="5" id="KW-1185">Reference proteome</keyword>
<evidence type="ECO:0000259" key="3">
    <source>
        <dbReference type="PROSITE" id="PS51914"/>
    </source>
</evidence>
<dbReference type="InterPro" id="IPR044865">
    <property type="entry name" value="MRH_dom"/>
</dbReference>
<dbReference type="GO" id="GO:0038023">
    <property type="term" value="F:signaling receptor activity"/>
    <property type="evidence" value="ECO:0007669"/>
    <property type="project" value="InterPro"/>
</dbReference>
<dbReference type="InterPro" id="IPR009011">
    <property type="entry name" value="Man6P_isomerase_rcpt-bd_dom_sf"/>
</dbReference>
<dbReference type="SMART" id="SM01404">
    <property type="entry name" value="CIMR"/>
    <property type="match status" value="1"/>
</dbReference>
<evidence type="ECO:0000313" key="5">
    <source>
        <dbReference type="Proteomes" id="UP000054359"/>
    </source>
</evidence>
<gene>
    <name evidence="4" type="ORF">X975_21374</name>
</gene>
<evidence type="ECO:0000256" key="2">
    <source>
        <dbReference type="ARBA" id="ARBA00023157"/>
    </source>
</evidence>
<dbReference type="Pfam" id="PF00878">
    <property type="entry name" value="CIMR"/>
    <property type="match status" value="1"/>
</dbReference>
<accession>A0A087TAY5</accession>
<dbReference type="EMBL" id="KK114364">
    <property type="protein sequence ID" value="KFM62274.1"/>
    <property type="molecule type" value="Genomic_DNA"/>
</dbReference>
<organism evidence="4 5">
    <name type="scientific">Stegodyphus mimosarum</name>
    <name type="common">African social velvet spider</name>
    <dbReference type="NCBI Taxonomy" id="407821"/>
    <lineage>
        <taxon>Eukaryota</taxon>
        <taxon>Metazoa</taxon>
        <taxon>Ecdysozoa</taxon>
        <taxon>Arthropoda</taxon>
        <taxon>Chelicerata</taxon>
        <taxon>Arachnida</taxon>
        <taxon>Araneae</taxon>
        <taxon>Araneomorphae</taxon>
        <taxon>Entelegynae</taxon>
        <taxon>Eresoidea</taxon>
        <taxon>Eresidae</taxon>
        <taxon>Stegodyphus</taxon>
    </lineage>
</organism>
<keyword evidence="1" id="KW-0732">Signal</keyword>
<sequence length="138" mass="15662">MCQKELIGTKRYWNGGKPNNDLIYNNGILFLNYSNGDLCHNGHFTRNTVIEFHCGNGIGEPKFLYKSHDCTYFFSWKTELACQTVFHCAVKNGSQYYDLTSIGDTFHLAMSSVLDDNASYFISLCKPLQKLPKVSCPP</sequence>
<dbReference type="GO" id="GO:0007041">
    <property type="term" value="P:lysosomal transport"/>
    <property type="evidence" value="ECO:0007669"/>
    <property type="project" value="InterPro"/>
</dbReference>
<reference evidence="4 5" key="1">
    <citation type="submission" date="2013-11" db="EMBL/GenBank/DDBJ databases">
        <title>Genome sequencing of Stegodyphus mimosarum.</title>
        <authorList>
            <person name="Bechsgaard J."/>
        </authorList>
    </citation>
    <scope>NUCLEOTIDE SEQUENCE [LARGE SCALE GENOMIC DNA]</scope>
</reference>
<evidence type="ECO:0000256" key="1">
    <source>
        <dbReference type="ARBA" id="ARBA00022729"/>
    </source>
</evidence>
<dbReference type="PROSITE" id="PS51914">
    <property type="entry name" value="MRH"/>
    <property type="match status" value="1"/>
</dbReference>
<dbReference type="SUPFAM" id="SSF50911">
    <property type="entry name" value="Mannose 6-phosphate receptor domain"/>
    <property type="match status" value="1"/>
</dbReference>
<dbReference type="AlphaFoldDB" id="A0A087TAY5"/>